<proteinExistence type="predicted"/>
<dbReference type="EMBL" id="SDDZ01000002">
    <property type="protein sequence ID" value="RXJ51301.1"/>
    <property type="molecule type" value="Genomic_DNA"/>
</dbReference>
<name>A0A4Q0XJ66_9FLAO</name>
<protein>
    <submittedName>
        <fullName evidence="1">Uncharacterized protein</fullName>
    </submittedName>
</protein>
<evidence type="ECO:0000313" key="1">
    <source>
        <dbReference type="EMBL" id="RXJ51301.1"/>
    </source>
</evidence>
<dbReference type="PROSITE" id="PS51257">
    <property type="entry name" value="PROKAR_LIPOPROTEIN"/>
    <property type="match status" value="1"/>
</dbReference>
<organism evidence="1 2">
    <name type="scientific">Gelidibacter gilvus</name>
    <dbReference type="NCBI Taxonomy" id="59602"/>
    <lineage>
        <taxon>Bacteria</taxon>
        <taxon>Pseudomonadati</taxon>
        <taxon>Bacteroidota</taxon>
        <taxon>Flavobacteriia</taxon>
        <taxon>Flavobacteriales</taxon>
        <taxon>Flavobacteriaceae</taxon>
        <taxon>Gelidibacter</taxon>
    </lineage>
</organism>
<dbReference type="RefSeq" id="WP_129016299.1">
    <property type="nucleotide sequence ID" value="NZ_SDDZ01000002.1"/>
</dbReference>
<comment type="caution">
    <text evidence="1">The sequence shown here is derived from an EMBL/GenBank/DDBJ whole genome shotgun (WGS) entry which is preliminary data.</text>
</comment>
<accession>A0A4Q0XJ66</accession>
<gene>
    <name evidence="1" type="ORF">ESZ48_05355</name>
</gene>
<evidence type="ECO:0000313" key="2">
    <source>
        <dbReference type="Proteomes" id="UP000289792"/>
    </source>
</evidence>
<dbReference type="Proteomes" id="UP000289792">
    <property type="component" value="Unassembled WGS sequence"/>
</dbReference>
<reference evidence="1 2" key="1">
    <citation type="submission" date="2019-01" db="EMBL/GenBank/DDBJ databases">
        <title>Genome sequence of the Antarctic species Gelidibacter gilvus ACAM 158(T).</title>
        <authorList>
            <person name="Bowman J.P."/>
        </authorList>
    </citation>
    <scope>NUCLEOTIDE SEQUENCE [LARGE SCALE GENOMIC DNA]</scope>
    <source>
        <strain evidence="1 2">IC158</strain>
    </source>
</reference>
<dbReference type="AlphaFoldDB" id="A0A4Q0XJ66"/>
<sequence length="127" mass="14410">MKTIAIFILGLLMISCSDNQDEVSLNKCSESTLIQELTENTPVIVKFVEDGEPFYDGSKIYYEVDAETYLPKIFEQSQNKYIRLFPINKTNHDIGTEITVKGTITTCVTGNHGLLTNNYIAFYLLEQ</sequence>
<keyword evidence="2" id="KW-1185">Reference proteome</keyword>
<dbReference type="OrthoDB" id="1448641at2"/>